<name>U4T381_9GAMM</name>
<dbReference type="AlphaFoldDB" id="U4T381"/>
<evidence type="ECO:0000313" key="1">
    <source>
        <dbReference type="EMBL" id="ERL55602.1"/>
    </source>
</evidence>
<evidence type="ECO:0000313" key="2">
    <source>
        <dbReference type="Proteomes" id="UP000016761"/>
    </source>
</evidence>
<dbReference type="EMBL" id="AUSW01000025">
    <property type="protein sequence ID" value="ERL55602.1"/>
    <property type="molecule type" value="Genomic_DNA"/>
</dbReference>
<sequence>MSESRAQNVAALIYGVIKVFTTSYGMKASQVNLMNNPTKNNINHYIASTYGEYWIGGSYSFGEDLQDFWNFFEEDLETYLGLVIKKLILRAASPTNKECLADRLIDAFYWFGDASRDNNNSAQVVKLVTAMERLVTIKDKEKNEGITENFSRRISCLIAIFHGEIEEWERQAKKVYKLRSDLVHGSQSICKNYEPRLDFDPFRLAYSTILSACIAFYDLGLELSPYEKELKNMYDKLSKICKDEKYRTKESTKQ</sequence>
<organism evidence="1 2">
    <name type="scientific">Psychrobacter aquaticus CMS 56</name>
    <dbReference type="NCBI Taxonomy" id="1354303"/>
    <lineage>
        <taxon>Bacteria</taxon>
        <taxon>Pseudomonadati</taxon>
        <taxon>Pseudomonadota</taxon>
        <taxon>Gammaproteobacteria</taxon>
        <taxon>Moraxellales</taxon>
        <taxon>Moraxellaceae</taxon>
        <taxon>Psychrobacter</taxon>
    </lineage>
</organism>
<keyword evidence="2" id="KW-1185">Reference proteome</keyword>
<dbReference type="PATRIC" id="fig|1354303.4.peg.1321"/>
<proteinExistence type="predicted"/>
<comment type="caution">
    <text evidence="1">The sequence shown here is derived from an EMBL/GenBank/DDBJ whole genome shotgun (WGS) entry which is preliminary data.</text>
</comment>
<dbReference type="eggNOG" id="ENOG5033KR2">
    <property type="taxonomic scope" value="Bacteria"/>
</dbReference>
<gene>
    <name evidence="1" type="ORF">M917_1339</name>
</gene>
<protein>
    <submittedName>
        <fullName evidence="1">Uncharacterized protein</fullName>
    </submittedName>
</protein>
<reference evidence="1 2" key="1">
    <citation type="journal article" date="2013" name="Genome Announc.">
        <title>Draft Genome Sequence of Psychrobacter aquaticus Strain CMS 56T, Isolated from a Cyanobacterial Mat Sample Collected from Water Bodies in the McMurdo Dry Valley Region of Antarctica.</title>
        <authorList>
            <person name="Reddy G.S."/>
            <person name="Ara S."/>
            <person name="Singh A."/>
            <person name="Kumar Pinnaka A."/>
            <person name="Shivaji S."/>
        </authorList>
    </citation>
    <scope>NUCLEOTIDE SEQUENCE [LARGE SCALE GENOMIC DNA]</scope>
    <source>
        <strain evidence="1 2">CMS 56</strain>
    </source>
</reference>
<accession>U4T381</accession>
<dbReference type="Proteomes" id="UP000016761">
    <property type="component" value="Unassembled WGS sequence"/>
</dbReference>